<comment type="caution">
    <text evidence="2">The sequence shown here is derived from an EMBL/GenBank/DDBJ whole genome shotgun (WGS) entry which is preliminary data.</text>
</comment>
<dbReference type="RefSeq" id="WP_101466736.1">
    <property type="nucleotide sequence ID" value="NZ_PJMW01000002.1"/>
</dbReference>
<dbReference type="Proteomes" id="UP000233766">
    <property type="component" value="Unassembled WGS sequence"/>
</dbReference>
<reference evidence="2 3" key="1">
    <citation type="submission" date="2017-12" db="EMBL/GenBank/DDBJ databases">
        <title>Sequencing the genomes of 1000 Actinobacteria strains.</title>
        <authorList>
            <person name="Klenk H.-P."/>
        </authorList>
    </citation>
    <scope>NUCLEOTIDE SEQUENCE [LARGE SCALE GENOMIC DNA]</scope>
    <source>
        <strain evidence="2 3">DSM 44489</strain>
    </source>
</reference>
<proteinExistence type="predicted"/>
<dbReference type="OrthoDB" id="4541523at2"/>
<evidence type="ECO:0000313" key="3">
    <source>
        <dbReference type="Proteomes" id="UP000233766"/>
    </source>
</evidence>
<protein>
    <submittedName>
        <fullName evidence="2">Uncharacterized protein</fullName>
    </submittedName>
</protein>
<accession>A0A2N3VGX6</accession>
<dbReference type="EMBL" id="PJMW01000002">
    <property type="protein sequence ID" value="PKV80888.1"/>
    <property type="molecule type" value="Genomic_DNA"/>
</dbReference>
<organism evidence="2 3">
    <name type="scientific">Nocardia fluminea</name>
    <dbReference type="NCBI Taxonomy" id="134984"/>
    <lineage>
        <taxon>Bacteria</taxon>
        <taxon>Bacillati</taxon>
        <taxon>Actinomycetota</taxon>
        <taxon>Actinomycetes</taxon>
        <taxon>Mycobacteriales</taxon>
        <taxon>Nocardiaceae</taxon>
        <taxon>Nocardia</taxon>
    </lineage>
</organism>
<dbReference type="AlphaFoldDB" id="A0A2N3VGX6"/>
<gene>
    <name evidence="2" type="ORF">ATK86_5325</name>
</gene>
<evidence type="ECO:0000256" key="1">
    <source>
        <dbReference type="SAM" id="MobiDB-lite"/>
    </source>
</evidence>
<sequence>MADTEMFLSRDERNELSEHLREVPDLIAPLALAIIRGDRHGLDTATSRPAPQSRPPVDHGAEELRDDLHNTLTTWVRLVCEERVMSPPEYLDTEEAAHWLDKYITALAMTVGAEDAHRSIIGIIQAVQRRLDHRGDAALTEDELAGANRMVITAYQIEKVLHLLGERGEGLNRRRVEVLDKAGALQWCSRDKDTGMRFYRIGDILEAHATHPRRGRGSAV</sequence>
<feature type="region of interest" description="Disordered" evidence="1">
    <location>
        <begin position="42"/>
        <end position="61"/>
    </location>
</feature>
<name>A0A2N3VGX6_9NOCA</name>
<keyword evidence="3" id="KW-1185">Reference proteome</keyword>
<evidence type="ECO:0000313" key="2">
    <source>
        <dbReference type="EMBL" id="PKV80888.1"/>
    </source>
</evidence>